<dbReference type="Proteomes" id="UP000280792">
    <property type="component" value="Unassembled WGS sequence"/>
</dbReference>
<dbReference type="AlphaFoldDB" id="A0A3P3VQX2"/>
<evidence type="ECO:0000313" key="4">
    <source>
        <dbReference type="EMBL" id="RRJ84066.1"/>
    </source>
</evidence>
<dbReference type="SUPFAM" id="SSF53639">
    <property type="entry name" value="AraD/HMP-PK domain-like"/>
    <property type="match status" value="1"/>
</dbReference>
<dbReference type="PANTHER" id="PTHR22789:SF0">
    <property type="entry name" value="3-OXO-TETRONATE 4-PHOSPHATE DECARBOXYLASE-RELATED"/>
    <property type="match status" value="1"/>
</dbReference>
<protein>
    <submittedName>
        <fullName evidence="4">Class II aldolase/adducin family protein</fullName>
    </submittedName>
</protein>
<comment type="caution">
    <text evidence="4">The sequence shown here is derived from an EMBL/GenBank/DDBJ whole genome shotgun (WGS) entry which is preliminary data.</text>
</comment>
<gene>
    <name evidence="4" type="ORF">D0544_02800</name>
</gene>
<accession>A0A3P3VQX2</accession>
<evidence type="ECO:0000256" key="1">
    <source>
        <dbReference type="ARBA" id="ARBA00022723"/>
    </source>
</evidence>
<sequence length="210" mass="22645">MEREGVVKYQDHHRPTPLAIDCSLEALNHCRRRMLTLGMIGQSPSRYGGLGFGNISQRLAPGEDAFLISGTQTGHLAELDADSLALVERAEPELNRLWSQGYCAPSSEALSHAVIYQQRPECNAVIHVHCPLIWQRAQALALPCTAPQIPYGTPAMARAIAEQLTAGTGVIAMLGHEDGVISYGSSLTEAAEALVRLQAHARELAGENSQ</sequence>
<evidence type="ECO:0000259" key="3">
    <source>
        <dbReference type="SMART" id="SM01007"/>
    </source>
</evidence>
<dbReference type="SMART" id="SM01007">
    <property type="entry name" value="Aldolase_II"/>
    <property type="match status" value="1"/>
</dbReference>
<dbReference type="InterPro" id="IPR001303">
    <property type="entry name" value="Aldolase_II/adducin_N"/>
</dbReference>
<keyword evidence="1" id="KW-0479">Metal-binding</keyword>
<organism evidence="4 5">
    <name type="scientific">Aestuariirhabdus litorea</name>
    <dbReference type="NCBI Taxonomy" id="2528527"/>
    <lineage>
        <taxon>Bacteria</taxon>
        <taxon>Pseudomonadati</taxon>
        <taxon>Pseudomonadota</taxon>
        <taxon>Gammaproteobacteria</taxon>
        <taxon>Oceanospirillales</taxon>
        <taxon>Aestuariirhabdaceae</taxon>
        <taxon>Aestuariirhabdus</taxon>
    </lineage>
</organism>
<reference evidence="4 5" key="2">
    <citation type="submission" date="2018-12" db="EMBL/GenBank/DDBJ databases">
        <title>Simiduia agarivorans gen. nov., sp. nov., a marine, agarolytic bacterium isolated from shallow coastal water from Keelung, Taiwan.</title>
        <authorList>
            <person name="Shieh W.Y."/>
        </authorList>
    </citation>
    <scope>NUCLEOTIDE SEQUENCE [LARGE SCALE GENOMIC DNA]</scope>
    <source>
        <strain evidence="4 5">GTF-13</strain>
    </source>
</reference>
<feature type="domain" description="Class II aldolase/adducin N-terminal" evidence="3">
    <location>
        <begin position="32"/>
        <end position="205"/>
    </location>
</feature>
<evidence type="ECO:0000313" key="5">
    <source>
        <dbReference type="Proteomes" id="UP000280792"/>
    </source>
</evidence>
<proteinExistence type="predicted"/>
<name>A0A3P3VQX2_9GAMM</name>
<keyword evidence="5" id="KW-1185">Reference proteome</keyword>
<dbReference type="PANTHER" id="PTHR22789">
    <property type="entry name" value="FUCULOSE PHOSPHATE ALDOLASE"/>
    <property type="match status" value="1"/>
</dbReference>
<dbReference type="Gene3D" id="3.40.225.10">
    <property type="entry name" value="Class II aldolase/adducin N-terminal domain"/>
    <property type="match status" value="1"/>
</dbReference>
<dbReference type="GO" id="GO:0005829">
    <property type="term" value="C:cytosol"/>
    <property type="evidence" value="ECO:0007669"/>
    <property type="project" value="TreeGrafter"/>
</dbReference>
<dbReference type="GO" id="GO:0019323">
    <property type="term" value="P:pentose catabolic process"/>
    <property type="evidence" value="ECO:0007669"/>
    <property type="project" value="TreeGrafter"/>
</dbReference>
<dbReference type="InterPro" id="IPR036409">
    <property type="entry name" value="Aldolase_II/adducin_N_sf"/>
</dbReference>
<dbReference type="InterPro" id="IPR050197">
    <property type="entry name" value="Aldolase_class_II_sugar_metab"/>
</dbReference>
<evidence type="ECO:0000256" key="2">
    <source>
        <dbReference type="ARBA" id="ARBA00023239"/>
    </source>
</evidence>
<keyword evidence="2" id="KW-0456">Lyase</keyword>
<dbReference type="GO" id="GO:0046872">
    <property type="term" value="F:metal ion binding"/>
    <property type="evidence" value="ECO:0007669"/>
    <property type="project" value="UniProtKB-KW"/>
</dbReference>
<dbReference type="GO" id="GO:0016832">
    <property type="term" value="F:aldehyde-lyase activity"/>
    <property type="evidence" value="ECO:0007669"/>
    <property type="project" value="TreeGrafter"/>
</dbReference>
<dbReference type="EMBL" id="QWEZ01000001">
    <property type="protein sequence ID" value="RRJ84066.1"/>
    <property type="molecule type" value="Genomic_DNA"/>
</dbReference>
<reference evidence="4 5" key="1">
    <citation type="submission" date="2018-08" db="EMBL/GenBank/DDBJ databases">
        <authorList>
            <person name="Khan S.A."/>
        </authorList>
    </citation>
    <scope>NUCLEOTIDE SEQUENCE [LARGE SCALE GENOMIC DNA]</scope>
    <source>
        <strain evidence="4 5">GTF-13</strain>
    </source>
</reference>
<dbReference type="RefSeq" id="WP_125014492.1">
    <property type="nucleotide sequence ID" value="NZ_QWEZ01000001.1"/>
</dbReference>
<dbReference type="Pfam" id="PF00596">
    <property type="entry name" value="Aldolase_II"/>
    <property type="match status" value="1"/>
</dbReference>